<sequence>MAGIVGFINDGEDGSDISDDEAAEVAKGGCMERPFMFLGRRGAGSETAKVAMDGKPPKFVDGKAFKGTRLTGESGDEEGDGSERDEESVHDTVVVGDESADSEV</sequence>
<feature type="compositionally biased region" description="Basic and acidic residues" evidence="1">
    <location>
        <begin position="55"/>
        <end position="64"/>
    </location>
</feature>
<accession>A0ABR3X6I4</accession>
<gene>
    <name evidence="2" type="ORF">Daus18300_004712</name>
</gene>
<organism evidence="2 3">
    <name type="scientific">Diaporthe australafricana</name>
    <dbReference type="NCBI Taxonomy" id="127596"/>
    <lineage>
        <taxon>Eukaryota</taxon>
        <taxon>Fungi</taxon>
        <taxon>Dikarya</taxon>
        <taxon>Ascomycota</taxon>
        <taxon>Pezizomycotina</taxon>
        <taxon>Sordariomycetes</taxon>
        <taxon>Sordariomycetidae</taxon>
        <taxon>Diaporthales</taxon>
        <taxon>Diaporthaceae</taxon>
        <taxon>Diaporthe</taxon>
    </lineage>
</organism>
<evidence type="ECO:0000313" key="3">
    <source>
        <dbReference type="Proteomes" id="UP001583177"/>
    </source>
</evidence>
<feature type="compositionally biased region" description="Acidic residues" evidence="1">
    <location>
        <begin position="74"/>
        <end position="88"/>
    </location>
</feature>
<proteinExistence type="predicted"/>
<comment type="caution">
    <text evidence="2">The sequence shown here is derived from an EMBL/GenBank/DDBJ whole genome shotgun (WGS) entry which is preliminary data.</text>
</comment>
<protein>
    <submittedName>
        <fullName evidence="2">Uncharacterized protein</fullName>
    </submittedName>
</protein>
<evidence type="ECO:0000313" key="2">
    <source>
        <dbReference type="EMBL" id="KAL1871346.1"/>
    </source>
</evidence>
<dbReference type="Proteomes" id="UP001583177">
    <property type="component" value="Unassembled WGS sequence"/>
</dbReference>
<name>A0ABR3X6I4_9PEZI</name>
<dbReference type="EMBL" id="JAWRVE010000033">
    <property type="protein sequence ID" value="KAL1871346.1"/>
    <property type="molecule type" value="Genomic_DNA"/>
</dbReference>
<keyword evidence="3" id="KW-1185">Reference proteome</keyword>
<evidence type="ECO:0000256" key="1">
    <source>
        <dbReference type="SAM" id="MobiDB-lite"/>
    </source>
</evidence>
<reference evidence="2 3" key="1">
    <citation type="journal article" date="2024" name="IMA Fungus">
        <title>IMA Genome - F19 : A genome assembly and annotation guide to empower mycologists, including annotated draft genome sequences of Ceratocystis pirilliformis, Diaporthe australafricana, Fusarium ophioides, Paecilomyces lecythidis, and Sporothrix stenoceras.</title>
        <authorList>
            <person name="Aylward J."/>
            <person name="Wilson A.M."/>
            <person name="Visagie C.M."/>
            <person name="Spraker J."/>
            <person name="Barnes I."/>
            <person name="Buitendag C."/>
            <person name="Ceriani C."/>
            <person name="Del Mar Angel L."/>
            <person name="du Plessis D."/>
            <person name="Fuchs T."/>
            <person name="Gasser K."/>
            <person name="Kramer D."/>
            <person name="Li W."/>
            <person name="Munsamy K."/>
            <person name="Piso A."/>
            <person name="Price J.L."/>
            <person name="Sonnekus B."/>
            <person name="Thomas C."/>
            <person name="van der Nest A."/>
            <person name="van Dijk A."/>
            <person name="van Heerden A."/>
            <person name="van Vuuren N."/>
            <person name="Yilmaz N."/>
            <person name="Duong T.A."/>
            <person name="van der Merwe N.A."/>
            <person name="Wingfield M.J."/>
            <person name="Wingfield B.D."/>
        </authorList>
    </citation>
    <scope>NUCLEOTIDE SEQUENCE [LARGE SCALE GENOMIC DNA]</scope>
    <source>
        <strain evidence="2 3">CMW 18300</strain>
    </source>
</reference>
<feature type="region of interest" description="Disordered" evidence="1">
    <location>
        <begin position="48"/>
        <end position="104"/>
    </location>
</feature>